<dbReference type="EMBL" id="LGTW01000014">
    <property type="protein sequence ID" value="KWX22315.1"/>
    <property type="molecule type" value="Genomic_DNA"/>
</dbReference>
<accession>A0A132PJ05</accession>
<reference evidence="1 2" key="1">
    <citation type="submission" date="2015-07" db="EMBL/GenBank/DDBJ databases">
        <title>A draft genome sequence of Mycobacterium wolinskyi.</title>
        <authorList>
            <person name="de Man T.J."/>
            <person name="Perry K.A."/>
            <person name="Coulliette A.D."/>
            <person name="Jensen B."/>
            <person name="Toney N.C."/>
            <person name="Limbago B.M."/>
            <person name="Noble-Wang J."/>
        </authorList>
    </citation>
    <scope>NUCLEOTIDE SEQUENCE [LARGE SCALE GENOMIC DNA]</scope>
    <source>
        <strain evidence="1 2">CDC_01</strain>
    </source>
</reference>
<name>A0A132PJ05_9MYCO</name>
<protein>
    <submittedName>
        <fullName evidence="1">Uncharacterized protein</fullName>
    </submittedName>
</protein>
<evidence type="ECO:0000313" key="2">
    <source>
        <dbReference type="Proteomes" id="UP000070612"/>
    </source>
</evidence>
<gene>
    <name evidence="1" type="ORF">AFM11_21015</name>
</gene>
<dbReference type="PATRIC" id="fig|59750.3.peg.1547"/>
<sequence length="112" mass="12447">MQDFTPKIACHRLAPRRLKVTEIDETSPEIWVQRAMEHRDGGDLGDAKSASLLAARAAMAQGRTLPNEWSNALSNDQQAQIEFSMNGEGPQYHYYLGLALSQALDGLDRFEG</sequence>
<dbReference type="Proteomes" id="UP000070612">
    <property type="component" value="Unassembled WGS sequence"/>
</dbReference>
<organism evidence="1 2">
    <name type="scientific">Mycolicibacterium wolinskyi</name>
    <dbReference type="NCBI Taxonomy" id="59750"/>
    <lineage>
        <taxon>Bacteria</taxon>
        <taxon>Bacillati</taxon>
        <taxon>Actinomycetota</taxon>
        <taxon>Actinomycetes</taxon>
        <taxon>Mycobacteriales</taxon>
        <taxon>Mycobacteriaceae</taxon>
        <taxon>Mycolicibacterium</taxon>
    </lineage>
</organism>
<dbReference type="AlphaFoldDB" id="A0A132PJ05"/>
<evidence type="ECO:0000313" key="1">
    <source>
        <dbReference type="EMBL" id="KWX22315.1"/>
    </source>
</evidence>
<comment type="caution">
    <text evidence="1">The sequence shown here is derived from an EMBL/GenBank/DDBJ whole genome shotgun (WGS) entry which is preliminary data.</text>
</comment>
<proteinExistence type="predicted"/>
<keyword evidence="2" id="KW-1185">Reference proteome</keyword>